<dbReference type="PROSITE" id="PS51379">
    <property type="entry name" value="4FE4S_FER_2"/>
    <property type="match status" value="1"/>
</dbReference>
<dbReference type="Pfam" id="PF00037">
    <property type="entry name" value="Fer4"/>
    <property type="match status" value="1"/>
</dbReference>
<dbReference type="GO" id="GO:0051536">
    <property type="term" value="F:iron-sulfur cluster binding"/>
    <property type="evidence" value="ECO:0007669"/>
    <property type="project" value="UniProtKB-KW"/>
</dbReference>
<dbReference type="PANTHER" id="PTHR42827">
    <property type="entry name" value="IRON-SULFUR CLUSTER-BINDING PROTEIN-RELATED"/>
    <property type="match status" value="1"/>
</dbReference>
<dbReference type="AlphaFoldDB" id="A0A840CY22"/>
<dbReference type="EMBL" id="JACIEP010000009">
    <property type="protein sequence ID" value="MBB4036813.1"/>
    <property type="molecule type" value="Genomic_DNA"/>
</dbReference>
<accession>A0A840CY22</accession>
<evidence type="ECO:0000313" key="6">
    <source>
        <dbReference type="Proteomes" id="UP000555103"/>
    </source>
</evidence>
<keyword evidence="2" id="KW-0408">Iron</keyword>
<dbReference type="Proteomes" id="UP000555103">
    <property type="component" value="Unassembled WGS sequence"/>
</dbReference>
<reference evidence="5 6" key="1">
    <citation type="submission" date="2020-08" db="EMBL/GenBank/DDBJ databases">
        <title>Genomic Encyclopedia of Type Strains, Phase IV (KMG-IV): sequencing the most valuable type-strain genomes for metagenomic binning, comparative biology and taxonomic classification.</title>
        <authorList>
            <person name="Goeker M."/>
        </authorList>
    </citation>
    <scope>NUCLEOTIDE SEQUENCE [LARGE SCALE GENOMIC DNA]</scope>
    <source>
        <strain evidence="5 6">DSM 104969</strain>
    </source>
</reference>
<comment type="caution">
    <text evidence="5">The sequence shown here is derived from an EMBL/GenBank/DDBJ whole genome shotgun (WGS) entry which is preliminary data.</text>
</comment>
<gene>
    <name evidence="5" type="ORF">GGR21_002726</name>
</gene>
<dbReference type="PROSITE" id="PS00198">
    <property type="entry name" value="4FE4S_FER_1"/>
    <property type="match status" value="1"/>
</dbReference>
<sequence>MMDKKAIKELAMSLGADVVGVAATDRFASSPEGHSPVDKFPACRSVIVLGCTFPQETLNLDTVSYTAIRNGMVEKLDSLAEQLSAELKTHKVRTKVFRSLGGKYEKNGGFYGNISMKHAAELAGLGVIGRNYLLCNDKYGNLLWFSTLLTDLELESDPLVNYSFCEGCTLCADSCPASALDGKGNLDAKACRKTCYIVSKGVLDLKCWKCREVCPQRFGYC</sequence>
<feature type="domain" description="4Fe-4S ferredoxin-type" evidence="4">
    <location>
        <begin position="156"/>
        <end position="185"/>
    </location>
</feature>
<evidence type="ECO:0000313" key="5">
    <source>
        <dbReference type="EMBL" id="MBB4036813.1"/>
    </source>
</evidence>
<dbReference type="SUPFAM" id="SSF54862">
    <property type="entry name" value="4Fe-4S ferredoxins"/>
    <property type="match status" value="1"/>
</dbReference>
<dbReference type="PANTHER" id="PTHR42827:SF1">
    <property type="entry name" value="IRON-SULFUR CLUSTER-BINDING PROTEIN"/>
    <property type="match status" value="1"/>
</dbReference>
<dbReference type="InterPro" id="IPR017900">
    <property type="entry name" value="4Fe4S_Fe_S_CS"/>
</dbReference>
<keyword evidence="6" id="KW-1185">Reference proteome</keyword>
<evidence type="ECO:0000259" key="4">
    <source>
        <dbReference type="PROSITE" id="PS51379"/>
    </source>
</evidence>
<keyword evidence="3" id="KW-0411">Iron-sulfur</keyword>
<protein>
    <submittedName>
        <fullName evidence="5">Epoxyqueuosine reductase QueG</fullName>
    </submittedName>
</protein>
<dbReference type="GO" id="GO:0046872">
    <property type="term" value="F:metal ion binding"/>
    <property type="evidence" value="ECO:0007669"/>
    <property type="project" value="UniProtKB-KW"/>
</dbReference>
<proteinExistence type="predicted"/>
<name>A0A840CY22_9BACT</name>
<dbReference type="InterPro" id="IPR017896">
    <property type="entry name" value="4Fe4S_Fe-S-bd"/>
</dbReference>
<evidence type="ECO:0000256" key="2">
    <source>
        <dbReference type="ARBA" id="ARBA00023004"/>
    </source>
</evidence>
<evidence type="ECO:0000256" key="1">
    <source>
        <dbReference type="ARBA" id="ARBA00022723"/>
    </source>
</evidence>
<keyword evidence="1" id="KW-0479">Metal-binding</keyword>
<organism evidence="5 6">
    <name type="scientific">Dysgonomonas hofstadii</name>
    <dbReference type="NCBI Taxonomy" id="637886"/>
    <lineage>
        <taxon>Bacteria</taxon>
        <taxon>Pseudomonadati</taxon>
        <taxon>Bacteroidota</taxon>
        <taxon>Bacteroidia</taxon>
        <taxon>Bacteroidales</taxon>
        <taxon>Dysgonomonadaceae</taxon>
        <taxon>Dysgonomonas</taxon>
    </lineage>
</organism>
<dbReference type="RefSeq" id="WP_246348075.1">
    <property type="nucleotide sequence ID" value="NZ_JACIEP010000009.1"/>
</dbReference>
<evidence type="ECO:0000256" key="3">
    <source>
        <dbReference type="ARBA" id="ARBA00023014"/>
    </source>
</evidence>